<evidence type="ECO:0000313" key="2">
    <source>
        <dbReference type="Proteomes" id="UP000661025"/>
    </source>
</evidence>
<dbReference type="EMBL" id="JACYXT010000025">
    <property type="protein sequence ID" value="MBD9729363.1"/>
    <property type="molecule type" value="Genomic_DNA"/>
</dbReference>
<name>A0A927LCT2_9ACTN</name>
<comment type="caution">
    <text evidence="1">The sequence shown here is derived from an EMBL/GenBank/DDBJ whole genome shotgun (WGS) entry which is preliminary data.</text>
</comment>
<organism evidence="1 2">
    <name type="scientific">Streptomyces caniscabiei</name>
    <dbReference type="NCBI Taxonomy" id="2746961"/>
    <lineage>
        <taxon>Bacteria</taxon>
        <taxon>Bacillati</taxon>
        <taxon>Actinomycetota</taxon>
        <taxon>Actinomycetes</taxon>
        <taxon>Kitasatosporales</taxon>
        <taxon>Streptomycetaceae</taxon>
        <taxon>Streptomyces</taxon>
    </lineage>
</organism>
<gene>
    <name evidence="1" type="ORF">IHE70_40505</name>
</gene>
<evidence type="ECO:0000313" key="1">
    <source>
        <dbReference type="EMBL" id="MBD9729363.1"/>
    </source>
</evidence>
<dbReference type="Proteomes" id="UP000661025">
    <property type="component" value="Unassembled WGS sequence"/>
</dbReference>
<protein>
    <submittedName>
        <fullName evidence="1">Uncharacterized protein</fullName>
    </submittedName>
</protein>
<proteinExistence type="predicted"/>
<dbReference type="AlphaFoldDB" id="A0A927LCT2"/>
<sequence>MANEPRSTPPGRGADPITREVLSRLAKPAGSAHPDVAIVGTARQGYEFLPGVPDRALLTLLGAHHRRTLQVGFPDLGVDAA</sequence>
<dbReference type="RefSeq" id="WP_086800145.1">
    <property type="nucleotide sequence ID" value="NZ_JACYXT010000025.1"/>
</dbReference>
<reference evidence="1" key="1">
    <citation type="submission" date="2020-09" db="EMBL/GenBank/DDBJ databases">
        <title>Streptomyces canutascabiei sp. nov., which causes potato common scab and is distributed across the world.</title>
        <authorList>
            <person name="Nguyen H.P."/>
            <person name="Weisberg A.J."/>
            <person name="Chang J.H."/>
            <person name="Clarke C.R."/>
        </authorList>
    </citation>
    <scope>NUCLEOTIDE SEQUENCE</scope>
    <source>
        <strain evidence="1">ID-01-6.2a</strain>
    </source>
</reference>
<accession>A0A927LCT2</accession>